<evidence type="ECO:0000313" key="2">
    <source>
        <dbReference type="Proteomes" id="UP000234681"/>
    </source>
</evidence>
<dbReference type="AlphaFoldDB" id="A6J2D1"/>
<dbReference type="EMBL" id="CH473973">
    <property type="protein sequence ID" value="EDM14070.1"/>
    <property type="molecule type" value="Genomic_DNA"/>
</dbReference>
<sequence>MSIMSVCVLIKPEKQMQPVCLSSAYNFC</sequence>
<protein>
    <submittedName>
        <fullName evidence="1">RCG21887</fullName>
    </submittedName>
</protein>
<evidence type="ECO:0000313" key="1">
    <source>
        <dbReference type="EMBL" id="EDM14070.1"/>
    </source>
</evidence>
<proteinExistence type="predicted"/>
<reference evidence="1 2" key="1">
    <citation type="submission" date="2005-07" db="EMBL/GenBank/DDBJ databases">
        <authorList>
            <person name="Mural R.J."/>
            <person name="Li P.W."/>
            <person name="Adams M.D."/>
            <person name="Amanatides P.G."/>
            <person name="Baden-Tillson H."/>
            <person name="Barnstead M."/>
            <person name="Chin S.H."/>
            <person name="Dew I."/>
            <person name="Evans C.A."/>
            <person name="Ferriera S."/>
            <person name="Flanigan M."/>
            <person name="Fosler C."/>
            <person name="Glodek A."/>
            <person name="Gu Z."/>
            <person name="Holt R.A."/>
            <person name="Jennings D."/>
            <person name="Kraft C.L."/>
            <person name="Lu F."/>
            <person name="Nguyen T."/>
            <person name="Nusskern D.R."/>
            <person name="Pfannkoch C.M."/>
            <person name="Sitter C."/>
            <person name="Sutton G.G."/>
            <person name="Venter J.C."/>
            <person name="Wang Z."/>
            <person name="Woodage T."/>
            <person name="Zheng X.H."/>
            <person name="Zhong F."/>
        </authorList>
    </citation>
    <scope>NUCLEOTIDE SEQUENCE [LARGE SCALE GENOMIC DNA]</scope>
    <source>
        <strain>BN</strain>
        <strain evidence="2">Sprague-Dawley</strain>
    </source>
</reference>
<gene>
    <name evidence="1" type="ORF">rCG_21887</name>
</gene>
<name>A6J2D1_RAT</name>
<accession>A6J2D1</accession>
<organism evidence="1 2">
    <name type="scientific">Rattus norvegicus</name>
    <name type="common">Rat</name>
    <dbReference type="NCBI Taxonomy" id="10116"/>
    <lineage>
        <taxon>Eukaryota</taxon>
        <taxon>Metazoa</taxon>
        <taxon>Chordata</taxon>
        <taxon>Craniata</taxon>
        <taxon>Vertebrata</taxon>
        <taxon>Euteleostomi</taxon>
        <taxon>Mammalia</taxon>
        <taxon>Eutheria</taxon>
        <taxon>Euarchontoglires</taxon>
        <taxon>Glires</taxon>
        <taxon>Rodentia</taxon>
        <taxon>Myomorpha</taxon>
        <taxon>Muroidea</taxon>
        <taxon>Muridae</taxon>
        <taxon>Murinae</taxon>
        <taxon>Rattus</taxon>
    </lineage>
</organism>
<dbReference type="Proteomes" id="UP000234681">
    <property type="component" value="Chromosome 12"/>
</dbReference>